<dbReference type="InterPro" id="IPR021331">
    <property type="entry name" value="Hva1_TUDOR"/>
</dbReference>
<dbReference type="Proteomes" id="UP001501752">
    <property type="component" value="Unassembled WGS sequence"/>
</dbReference>
<gene>
    <name evidence="3" type="ORF">GCM10023235_01050</name>
</gene>
<dbReference type="Pfam" id="PF11160">
    <property type="entry name" value="Hva1_TUDOR"/>
    <property type="match status" value="1"/>
</dbReference>
<evidence type="ECO:0000259" key="2">
    <source>
        <dbReference type="Pfam" id="PF11160"/>
    </source>
</evidence>
<feature type="domain" description="Hypervirulence associated protein TUDOR" evidence="2">
    <location>
        <begin position="45"/>
        <end position="103"/>
    </location>
</feature>
<comment type="caution">
    <text evidence="3">The sequence shown here is derived from an EMBL/GenBank/DDBJ whole genome shotgun (WGS) entry which is preliminary data.</text>
</comment>
<organism evidence="3 4">
    <name type="scientific">Kitasatospora terrestris</name>
    <dbReference type="NCBI Taxonomy" id="258051"/>
    <lineage>
        <taxon>Bacteria</taxon>
        <taxon>Bacillati</taxon>
        <taxon>Actinomycetota</taxon>
        <taxon>Actinomycetes</taxon>
        <taxon>Kitasatosporales</taxon>
        <taxon>Streptomycetaceae</taxon>
        <taxon>Kitasatospora</taxon>
    </lineage>
</organism>
<dbReference type="EMBL" id="BAABIS010000001">
    <property type="protein sequence ID" value="GAA4830797.1"/>
    <property type="molecule type" value="Genomic_DNA"/>
</dbReference>
<evidence type="ECO:0000313" key="4">
    <source>
        <dbReference type="Proteomes" id="UP001501752"/>
    </source>
</evidence>
<protein>
    <recommendedName>
        <fullName evidence="2">Hypervirulence associated protein TUDOR domain-containing protein</fullName>
    </recommendedName>
</protein>
<keyword evidence="4" id="KW-1185">Reference proteome</keyword>
<accession>A0ABP9D5J9</accession>
<feature type="compositionally biased region" description="Basic and acidic residues" evidence="1">
    <location>
        <begin position="39"/>
        <end position="50"/>
    </location>
</feature>
<sequence>MPQGNADTPGRTNQAERAGPSHGRRLRKGIGMSKRQRRDKNLSKGDDVSWRSHGQTVQGKVEGKITSRTSAAGRTVDASPDDPQYRVRSDKTGRTAVHRPESLDHRGSRS</sequence>
<reference evidence="4" key="1">
    <citation type="journal article" date="2019" name="Int. J. Syst. Evol. Microbiol.">
        <title>The Global Catalogue of Microorganisms (GCM) 10K type strain sequencing project: providing services to taxonomists for standard genome sequencing and annotation.</title>
        <authorList>
            <consortium name="The Broad Institute Genomics Platform"/>
            <consortium name="The Broad Institute Genome Sequencing Center for Infectious Disease"/>
            <person name="Wu L."/>
            <person name="Ma J."/>
        </authorList>
    </citation>
    <scope>NUCLEOTIDE SEQUENCE [LARGE SCALE GENOMIC DNA]</scope>
    <source>
        <strain evidence="4">JCM 13006</strain>
    </source>
</reference>
<feature type="compositionally biased region" description="Basic and acidic residues" evidence="1">
    <location>
        <begin position="83"/>
        <end position="110"/>
    </location>
</feature>
<name>A0ABP9D5J9_9ACTN</name>
<proteinExistence type="predicted"/>
<evidence type="ECO:0000313" key="3">
    <source>
        <dbReference type="EMBL" id="GAA4830797.1"/>
    </source>
</evidence>
<evidence type="ECO:0000256" key="1">
    <source>
        <dbReference type="SAM" id="MobiDB-lite"/>
    </source>
</evidence>
<dbReference type="Gene3D" id="2.30.30.1060">
    <property type="match status" value="1"/>
</dbReference>
<feature type="region of interest" description="Disordered" evidence="1">
    <location>
        <begin position="1"/>
        <end position="110"/>
    </location>
</feature>
<feature type="compositionally biased region" description="Basic residues" evidence="1">
    <location>
        <begin position="22"/>
        <end position="38"/>
    </location>
</feature>